<dbReference type="Proteomes" id="UP001201273">
    <property type="component" value="Unassembled WGS sequence"/>
</dbReference>
<gene>
    <name evidence="2" type="ORF">K6Y31_21060</name>
</gene>
<comment type="caution">
    <text evidence="2">The sequence shown here is derived from an EMBL/GenBank/DDBJ whole genome shotgun (WGS) entry which is preliminary data.</text>
</comment>
<proteinExistence type="predicted"/>
<reference evidence="2 3" key="1">
    <citation type="journal article" date="2022" name="Environ. Microbiol. Rep.">
        <title>Eco-phylogenetic analyses reveal divergent evolution of vitamin B12 metabolism in the marine bacterial family 'Psychromonadaceae'.</title>
        <authorList>
            <person name="Jin X."/>
            <person name="Yang Y."/>
            <person name="Cao H."/>
            <person name="Gao B."/>
            <person name="Zhao Z."/>
        </authorList>
    </citation>
    <scope>NUCLEOTIDE SEQUENCE [LARGE SCALE GENOMIC DNA]</scope>
    <source>
        <strain evidence="2 3">MKS20</strain>
    </source>
</reference>
<accession>A0ABS8WGE0</accession>
<dbReference type="RefSeq" id="WP_233055022.1">
    <property type="nucleotide sequence ID" value="NZ_JAIMJA010000037.1"/>
</dbReference>
<feature type="domain" description="DUF6531" evidence="1">
    <location>
        <begin position="30"/>
        <end position="100"/>
    </location>
</feature>
<evidence type="ECO:0000313" key="3">
    <source>
        <dbReference type="Proteomes" id="UP001201273"/>
    </source>
</evidence>
<evidence type="ECO:0000259" key="1">
    <source>
        <dbReference type="Pfam" id="PF20148"/>
    </source>
</evidence>
<organism evidence="2 3">
    <name type="scientific">Motilimonas cestriensis</name>
    <dbReference type="NCBI Taxonomy" id="2742685"/>
    <lineage>
        <taxon>Bacteria</taxon>
        <taxon>Pseudomonadati</taxon>
        <taxon>Pseudomonadota</taxon>
        <taxon>Gammaproteobacteria</taxon>
        <taxon>Alteromonadales</taxon>
        <taxon>Alteromonadales genera incertae sedis</taxon>
        <taxon>Motilimonas</taxon>
    </lineage>
</organism>
<evidence type="ECO:0000313" key="2">
    <source>
        <dbReference type="EMBL" id="MCE2597267.1"/>
    </source>
</evidence>
<dbReference type="Pfam" id="PF20148">
    <property type="entry name" value="DUF6531"/>
    <property type="match status" value="1"/>
</dbReference>
<dbReference type="EMBL" id="JAIMJA010000037">
    <property type="protein sequence ID" value="MCE2597267.1"/>
    <property type="molecule type" value="Genomic_DNA"/>
</dbReference>
<dbReference type="InterPro" id="IPR045351">
    <property type="entry name" value="DUF6531"/>
</dbReference>
<sequence>MAYVIGGFGLGNFDALGQGQISAAGSNIRINAATGNLVVGSADANMVSKGLDLSLARTYNSQASFNHHTNDNWRFSFEREIQRSGEQLHRITGDGHVAVFSLSENGQYASTAGKGAHDTLALMDGEWVYTEGTSKIKEYYNAESGRLVRSEDANGNLTQYEYIDNRLASLISASGEKLSFYYNDQRQLKRIDSYTLENDELTHSHSKVYYDYDSQGRLDSVTVDLSPEDKSIADGQVFTTTYTYQDNASPLLKTISQSNGSQVSLDYDLSGAEPQLKTIDDNGTLTRFDKPDAETLIVTDPNNQRWTYKLDSRGRIT</sequence>
<keyword evidence="3" id="KW-1185">Reference proteome</keyword>
<name>A0ABS8WGE0_9GAMM</name>
<dbReference type="Pfam" id="PF05593">
    <property type="entry name" value="RHS_repeat"/>
    <property type="match status" value="1"/>
</dbReference>
<dbReference type="Gene3D" id="2.180.10.10">
    <property type="entry name" value="RHS repeat-associated core"/>
    <property type="match status" value="1"/>
</dbReference>
<dbReference type="InterPro" id="IPR031325">
    <property type="entry name" value="RHS_repeat"/>
</dbReference>
<feature type="non-terminal residue" evidence="2">
    <location>
        <position position="317"/>
    </location>
</feature>
<protein>
    <submittedName>
        <fullName evidence="2">DUF6531 domain-containing protein</fullName>
    </submittedName>
</protein>